<dbReference type="InterPro" id="IPR002048">
    <property type="entry name" value="EF_hand_dom"/>
</dbReference>
<dbReference type="PROSITE" id="PS00018">
    <property type="entry name" value="EF_HAND_1"/>
    <property type="match status" value="2"/>
</dbReference>
<evidence type="ECO:0000256" key="2">
    <source>
        <dbReference type="ARBA" id="ARBA00022737"/>
    </source>
</evidence>
<dbReference type="GO" id="GO:0005509">
    <property type="term" value="F:calcium ion binding"/>
    <property type="evidence" value="ECO:0007669"/>
    <property type="project" value="InterPro"/>
</dbReference>
<dbReference type="Pfam" id="PF13499">
    <property type="entry name" value="EF-hand_7"/>
    <property type="match status" value="1"/>
</dbReference>
<dbReference type="Proteomes" id="UP000267096">
    <property type="component" value="Unassembled WGS sequence"/>
</dbReference>
<feature type="domain" description="EF-hand" evidence="4">
    <location>
        <begin position="55"/>
        <end position="90"/>
    </location>
</feature>
<reference evidence="7" key="1">
    <citation type="submission" date="2017-02" db="UniProtKB">
        <authorList>
            <consortium name="WormBaseParasite"/>
        </authorList>
    </citation>
    <scope>IDENTIFICATION</scope>
</reference>
<dbReference type="InterPro" id="IPR018247">
    <property type="entry name" value="EF_Hand_1_Ca_BS"/>
</dbReference>
<evidence type="ECO:0000259" key="4">
    <source>
        <dbReference type="PROSITE" id="PS50222"/>
    </source>
</evidence>
<organism evidence="7">
    <name type="scientific">Anisakis simplex</name>
    <name type="common">Herring worm</name>
    <dbReference type="NCBI Taxonomy" id="6269"/>
    <lineage>
        <taxon>Eukaryota</taxon>
        <taxon>Metazoa</taxon>
        <taxon>Ecdysozoa</taxon>
        <taxon>Nematoda</taxon>
        <taxon>Chromadorea</taxon>
        <taxon>Rhabditida</taxon>
        <taxon>Spirurina</taxon>
        <taxon>Ascaridomorpha</taxon>
        <taxon>Ascaridoidea</taxon>
        <taxon>Anisakidae</taxon>
        <taxon>Anisakis</taxon>
        <taxon>Anisakis simplex complex</taxon>
    </lineage>
</organism>
<proteinExistence type="predicted"/>
<reference evidence="5 6" key="2">
    <citation type="submission" date="2018-11" db="EMBL/GenBank/DDBJ databases">
        <authorList>
            <consortium name="Pathogen Informatics"/>
        </authorList>
    </citation>
    <scope>NUCLEOTIDE SEQUENCE [LARGE SCALE GENOMIC DNA]</scope>
</reference>
<dbReference type="AlphaFoldDB" id="A0A0M3J8K7"/>
<sequence>MTAINVIGIGFGMRHPVREDVMSEEELKQKAQRDLQTAKDPIERLRLQCLVRGNAGIKSLGRSFRIMDDNENKTLDLEEFRKGLRDFGVTMDEEEVEKTFKQLDTNNSGSIDFNEFLLALRVVKFQLCGLLEHCRSNIP</sequence>
<dbReference type="OrthoDB" id="444540at2759"/>
<dbReference type="InterPro" id="IPR011992">
    <property type="entry name" value="EF-hand-dom_pair"/>
</dbReference>
<dbReference type="WBParaSite" id="ASIM_0000391201-mRNA-1">
    <property type="protein sequence ID" value="ASIM_0000391201-mRNA-1"/>
    <property type="gene ID" value="ASIM_0000391201"/>
</dbReference>
<evidence type="ECO:0000256" key="3">
    <source>
        <dbReference type="ARBA" id="ARBA00022837"/>
    </source>
</evidence>
<name>A0A0M3J8K7_ANISI</name>
<dbReference type="CDD" id="cd00051">
    <property type="entry name" value="EFh"/>
    <property type="match status" value="1"/>
</dbReference>
<protein>
    <submittedName>
        <fullName evidence="7">EF hand</fullName>
    </submittedName>
</protein>
<feature type="domain" description="EF-hand" evidence="4">
    <location>
        <begin position="91"/>
        <end position="126"/>
    </location>
</feature>
<dbReference type="PANTHER" id="PTHR34524:SF6">
    <property type="entry name" value="CALCYPHOSINE LIKE"/>
    <property type="match status" value="1"/>
</dbReference>
<dbReference type="Gene3D" id="1.10.238.10">
    <property type="entry name" value="EF-hand"/>
    <property type="match status" value="1"/>
</dbReference>
<dbReference type="PROSITE" id="PS50222">
    <property type="entry name" value="EF_HAND_2"/>
    <property type="match status" value="2"/>
</dbReference>
<keyword evidence="6" id="KW-1185">Reference proteome</keyword>
<evidence type="ECO:0000313" key="6">
    <source>
        <dbReference type="Proteomes" id="UP000267096"/>
    </source>
</evidence>
<dbReference type="EMBL" id="UYRR01006017">
    <property type="protein sequence ID" value="VDK22240.1"/>
    <property type="molecule type" value="Genomic_DNA"/>
</dbReference>
<dbReference type="InterPro" id="IPR051581">
    <property type="entry name" value="Ca-bind"/>
</dbReference>
<evidence type="ECO:0000256" key="1">
    <source>
        <dbReference type="ARBA" id="ARBA00022723"/>
    </source>
</evidence>
<accession>A0A0M3J8K7</accession>
<evidence type="ECO:0000313" key="5">
    <source>
        <dbReference type="EMBL" id="VDK22240.1"/>
    </source>
</evidence>
<keyword evidence="2" id="KW-0677">Repeat</keyword>
<evidence type="ECO:0000313" key="7">
    <source>
        <dbReference type="WBParaSite" id="ASIM_0000391201-mRNA-1"/>
    </source>
</evidence>
<keyword evidence="3" id="KW-0106">Calcium</keyword>
<dbReference type="SUPFAM" id="SSF47473">
    <property type="entry name" value="EF-hand"/>
    <property type="match status" value="1"/>
</dbReference>
<dbReference type="SMART" id="SM00054">
    <property type="entry name" value="EFh"/>
    <property type="match status" value="2"/>
</dbReference>
<dbReference type="PANTHER" id="PTHR34524">
    <property type="entry name" value="CALCYPHOSIN"/>
    <property type="match status" value="1"/>
</dbReference>
<gene>
    <name evidence="5" type="ORF">ASIM_LOCUS3741</name>
</gene>
<keyword evidence="1" id="KW-0479">Metal-binding</keyword>